<name>A0A8N7UV68_DANRE</name>
<evidence type="ECO:0000256" key="4">
    <source>
        <dbReference type="ARBA" id="ARBA00023180"/>
    </source>
</evidence>
<organism evidence="7 8">
    <name type="scientific">Danio rerio</name>
    <name type="common">Zebrafish</name>
    <name type="synonym">Brachydanio rerio</name>
    <dbReference type="NCBI Taxonomy" id="7955"/>
    <lineage>
        <taxon>Eukaryota</taxon>
        <taxon>Metazoa</taxon>
        <taxon>Chordata</taxon>
        <taxon>Craniata</taxon>
        <taxon>Vertebrata</taxon>
        <taxon>Euteleostomi</taxon>
        <taxon>Actinopterygii</taxon>
        <taxon>Neopterygii</taxon>
        <taxon>Teleostei</taxon>
        <taxon>Ostariophysi</taxon>
        <taxon>Cypriniformes</taxon>
        <taxon>Danionidae</taxon>
        <taxon>Danioninae</taxon>
        <taxon>Danio</taxon>
    </lineage>
</organism>
<feature type="domain" description="WxxW" evidence="6">
    <location>
        <begin position="483"/>
        <end position="565"/>
    </location>
</feature>
<evidence type="ECO:0000259" key="6">
    <source>
        <dbReference type="Pfam" id="PF13330"/>
    </source>
</evidence>
<keyword evidence="4" id="KW-0325">Glycoprotein</keyword>
<dbReference type="OrthoDB" id="10018712at2759"/>
<dbReference type="FunCoup" id="A0A8N7UV68">
    <property type="interactions" value="1"/>
</dbReference>
<proteinExistence type="predicted"/>
<feature type="chain" id="PRO_5035466548" evidence="5">
    <location>
        <begin position="22"/>
        <end position="591"/>
    </location>
</feature>
<evidence type="ECO:0000313" key="7">
    <source>
        <dbReference type="Proteomes" id="UP000000437"/>
    </source>
</evidence>
<feature type="domain" description="WxxW" evidence="6">
    <location>
        <begin position="27"/>
        <end position="109"/>
    </location>
</feature>
<dbReference type="PROSITE" id="PS51257">
    <property type="entry name" value="PROKAR_LIPOPROTEIN"/>
    <property type="match status" value="1"/>
</dbReference>
<dbReference type="InterPro" id="IPR025155">
    <property type="entry name" value="WxxW_domain"/>
</dbReference>
<feature type="domain" description="WxxW" evidence="6">
    <location>
        <begin position="211"/>
        <end position="294"/>
    </location>
</feature>
<feature type="domain" description="WxxW" evidence="6">
    <location>
        <begin position="390"/>
        <end position="473"/>
    </location>
</feature>
<dbReference type="InterPro" id="IPR039675">
    <property type="entry name" value="CILP1/CILP2"/>
</dbReference>
<dbReference type="KEGG" id="dre:561081"/>
<feature type="signal peptide" evidence="5">
    <location>
        <begin position="1"/>
        <end position="21"/>
    </location>
</feature>
<comment type="subcellular location">
    <subcellularLocation>
        <location evidence="1">Secreted</location>
    </subcellularLocation>
</comment>
<dbReference type="Pfam" id="PF13330">
    <property type="entry name" value="Mucin2_WxxW"/>
    <property type="match status" value="6"/>
</dbReference>
<dbReference type="RefSeq" id="XP_689574.2">
    <property type="nucleotide sequence ID" value="XM_684482.9"/>
</dbReference>
<feature type="domain" description="WxxW" evidence="6">
    <location>
        <begin position="119"/>
        <end position="200"/>
    </location>
</feature>
<evidence type="ECO:0000256" key="2">
    <source>
        <dbReference type="ARBA" id="ARBA00022525"/>
    </source>
</evidence>
<dbReference type="GeneID" id="561081"/>
<evidence type="ECO:0000313" key="9">
    <source>
        <dbReference type="ZFIN" id="ZDB-GENE-080225-18"/>
    </source>
</evidence>
<sequence>MNTKVFATLVVVVTSTLFSLSTQSCITQWFDNDDPTGQGDYELLSDLLTAYSGEICPNPVGIEVRTVSGILASQTGNIFQVNNPSSGFACVNANQAGGVCADYKVRFTCPEAWCASCRTPWFDRDNPGGLGDYETLPLTLSTYPLQVCAQPIAIEVETISGTPTLPTGNNFQEYDPKLGFSCVNAQQNGGCQDYKVRFTCPVIFCQPQCVTRWFDSDNPNTNGSDSELLSVLQSANAGYICSNPLGIEAQTISGQPASQTGNVFQSYNPTVGFSCVNANQASGMCADYKVRFTCPEQWCSSCRTPWFDRDDSSGLGDYETLPLIQIAYPLQVCAQPIAIEVTTLSGTPALPTSFPDYDALLGFKCVNGACQDYRVRFTCPKTFCGGQCVTRWFDSDDPTTKGGDSELLTNLLSAYSGSICPNPLGIEAQTVSGQSASQTGNVFQVYDPTNGFSCLNANQGGAICADYKVRFTCPEEWCSKCMTPWFDRDNPGGMGDYEPLSLTPTAFPQQVCAQPIAIEVSTITGTPVLPTGNHFQTFDPLLGFECVNDFQNGWTCLDYKVRYKCFCKIVGPTIESRPFELTNLTDFLNVG</sequence>
<accession>A0A8N7UV68</accession>
<dbReference type="Proteomes" id="UP000000437">
    <property type="component" value="Chromosome 23"/>
</dbReference>
<evidence type="ECO:0000256" key="1">
    <source>
        <dbReference type="ARBA" id="ARBA00004613"/>
    </source>
</evidence>
<feature type="domain" description="WxxW" evidence="6">
    <location>
        <begin position="304"/>
        <end position="379"/>
    </location>
</feature>
<dbReference type="GO" id="GO:0005576">
    <property type="term" value="C:extracellular region"/>
    <property type="evidence" value="ECO:0007669"/>
    <property type="project" value="UniProtKB-SubCell"/>
</dbReference>
<dbReference type="AlphaFoldDB" id="A0A8N7UV68"/>
<dbReference type="AGR" id="ZFIN:ZDB-GENE-080225-18"/>
<gene>
    <name evidence="8 9" type="primary">si:dkey-205h13.2</name>
</gene>
<protein>
    <submittedName>
        <fullName evidence="8">Mucin-5AC</fullName>
    </submittedName>
</protein>
<dbReference type="PANTHER" id="PTHR15031">
    <property type="entry name" value="CARTILAGE INTERMEDIATE LAYER PROTEIN CLIP"/>
    <property type="match status" value="1"/>
</dbReference>
<evidence type="ECO:0000256" key="3">
    <source>
        <dbReference type="ARBA" id="ARBA00022729"/>
    </source>
</evidence>
<dbReference type="PANTHER" id="PTHR15031:SF4">
    <property type="entry name" value="CARTILAGE INTERMEDIATE LAYER PROTEIN 1"/>
    <property type="match status" value="1"/>
</dbReference>
<keyword evidence="2" id="KW-0964">Secreted</keyword>
<reference evidence="8" key="1">
    <citation type="submission" date="2025-08" db="UniProtKB">
        <authorList>
            <consortium name="RefSeq"/>
        </authorList>
    </citation>
    <scope>IDENTIFICATION</scope>
    <source>
        <strain evidence="8">Tuebingen</strain>
        <tissue evidence="8">Fibroblasts and whole tissue</tissue>
    </source>
</reference>
<evidence type="ECO:0000256" key="5">
    <source>
        <dbReference type="SAM" id="SignalP"/>
    </source>
</evidence>
<evidence type="ECO:0000313" key="8">
    <source>
        <dbReference type="RefSeq" id="XP_689574.2"/>
    </source>
</evidence>
<keyword evidence="7" id="KW-1185">Reference proteome</keyword>
<keyword evidence="3 5" id="KW-0732">Signal</keyword>
<dbReference type="ZFIN" id="ZDB-GENE-080225-18">
    <property type="gene designation" value="si:dkey-205h13.2"/>
</dbReference>